<evidence type="ECO:0000256" key="1">
    <source>
        <dbReference type="SAM" id="MobiDB-lite"/>
    </source>
</evidence>
<accession>A0A918VSS4</accession>
<reference evidence="2" key="1">
    <citation type="journal article" date="2014" name="Int. J. Syst. Evol. Microbiol.">
        <title>Complete genome sequence of Corynebacterium casei LMG S-19264T (=DSM 44701T), isolated from a smear-ripened cheese.</title>
        <authorList>
            <consortium name="US DOE Joint Genome Institute (JGI-PGF)"/>
            <person name="Walter F."/>
            <person name="Albersmeier A."/>
            <person name="Kalinowski J."/>
            <person name="Ruckert C."/>
        </authorList>
    </citation>
    <scope>NUCLEOTIDE SEQUENCE</scope>
    <source>
        <strain evidence="2">KCTC 32437</strain>
    </source>
</reference>
<name>A0A918VSS4_9HYPH</name>
<dbReference type="EMBL" id="BMZE01000001">
    <property type="protein sequence ID" value="GHA19506.1"/>
    <property type="molecule type" value="Genomic_DNA"/>
</dbReference>
<evidence type="ECO:0000313" key="3">
    <source>
        <dbReference type="Proteomes" id="UP000646579"/>
    </source>
</evidence>
<organism evidence="2 3">
    <name type="scientific">Devosia pacifica</name>
    <dbReference type="NCBI Taxonomy" id="1335967"/>
    <lineage>
        <taxon>Bacteria</taxon>
        <taxon>Pseudomonadati</taxon>
        <taxon>Pseudomonadota</taxon>
        <taxon>Alphaproteobacteria</taxon>
        <taxon>Hyphomicrobiales</taxon>
        <taxon>Devosiaceae</taxon>
        <taxon>Devosia</taxon>
    </lineage>
</organism>
<reference evidence="2" key="2">
    <citation type="submission" date="2020-09" db="EMBL/GenBank/DDBJ databases">
        <authorList>
            <person name="Sun Q."/>
            <person name="Kim S."/>
        </authorList>
    </citation>
    <scope>NUCLEOTIDE SEQUENCE</scope>
    <source>
        <strain evidence="2">KCTC 32437</strain>
    </source>
</reference>
<proteinExistence type="predicted"/>
<dbReference type="RefSeq" id="WP_189424547.1">
    <property type="nucleotide sequence ID" value="NZ_BMZE01000001.1"/>
</dbReference>
<comment type="caution">
    <text evidence="2">The sequence shown here is derived from an EMBL/GenBank/DDBJ whole genome shotgun (WGS) entry which is preliminary data.</text>
</comment>
<dbReference type="Proteomes" id="UP000646579">
    <property type="component" value="Unassembled WGS sequence"/>
</dbReference>
<gene>
    <name evidence="2" type="ORF">GCM10007989_13860</name>
</gene>
<protein>
    <submittedName>
        <fullName evidence="2">Uncharacterized protein</fullName>
    </submittedName>
</protein>
<feature type="compositionally biased region" description="Basic residues" evidence="1">
    <location>
        <begin position="80"/>
        <end position="96"/>
    </location>
</feature>
<evidence type="ECO:0000313" key="2">
    <source>
        <dbReference type="EMBL" id="GHA19506.1"/>
    </source>
</evidence>
<dbReference type="AlphaFoldDB" id="A0A918VSS4"/>
<keyword evidence="3" id="KW-1185">Reference proteome</keyword>
<feature type="region of interest" description="Disordered" evidence="1">
    <location>
        <begin position="68"/>
        <end position="96"/>
    </location>
</feature>
<sequence length="96" mass="10625">MKRLAFFAGEMALADPPAVALRPMPLSHEIEIRYLGIYLAEKLLKTLASGGNQPSDDLFYQSRGRETGQLAGPAKWNNPRSRRAISAHHQSHKGIT</sequence>